<dbReference type="NCBIfam" id="NF010733">
    <property type="entry name" value="PRK14135.1"/>
    <property type="match status" value="1"/>
</dbReference>
<proteinExistence type="inferred from homology"/>
<reference evidence="10 11" key="1">
    <citation type="submission" date="2021-03" db="EMBL/GenBank/DDBJ databases">
        <authorList>
            <person name="Gilmore M.S."/>
            <person name="Schwartzman J."/>
            <person name="Van Tyne D."/>
            <person name="Martin M."/>
            <person name="Earl A.M."/>
            <person name="Manson A.L."/>
            <person name="Straub T."/>
            <person name="Salamzade R."/>
            <person name="Saavedra J."/>
            <person name="Lebreton F."/>
            <person name="Prichula J."/>
            <person name="Schaufler K."/>
            <person name="Gaca A."/>
            <person name="Sgardioli B."/>
            <person name="Wagenaar J."/>
            <person name="Strong T."/>
        </authorList>
    </citation>
    <scope>NUCLEOTIDE SEQUENCE [LARGE SCALE GENOMIC DNA]</scope>
    <source>
        <strain evidence="10 11">665A</strain>
    </source>
</reference>
<evidence type="ECO:0000313" key="11">
    <source>
        <dbReference type="Proteomes" id="UP000664357"/>
    </source>
</evidence>
<reference evidence="10 11" key="2">
    <citation type="submission" date="2024-02" db="EMBL/GenBank/DDBJ databases">
        <title>The Genome Sequence of Enterococcus sp. DIV0159.</title>
        <authorList>
            <person name="Earl A."/>
            <person name="Manson A."/>
            <person name="Gilmore M."/>
            <person name="Sanders J."/>
            <person name="Shea T."/>
            <person name="Howe W."/>
            <person name="Livny J."/>
            <person name="Cuomo C."/>
            <person name="Neafsey D."/>
            <person name="Birren B."/>
        </authorList>
    </citation>
    <scope>NUCLEOTIDE SEQUENCE [LARGE SCALE GENOMIC DNA]</scope>
    <source>
        <strain evidence="10 11">665A</strain>
    </source>
</reference>
<dbReference type="Pfam" id="PF02631">
    <property type="entry name" value="RecX_HTH2"/>
    <property type="match status" value="1"/>
</dbReference>
<dbReference type="Pfam" id="PF21982">
    <property type="entry name" value="RecX_HTH1"/>
    <property type="match status" value="1"/>
</dbReference>
<dbReference type="PANTHER" id="PTHR33602:SF1">
    <property type="entry name" value="REGULATORY PROTEIN RECX FAMILY PROTEIN"/>
    <property type="match status" value="1"/>
</dbReference>
<dbReference type="Pfam" id="PF21981">
    <property type="entry name" value="RecX_HTH3"/>
    <property type="match status" value="2"/>
</dbReference>
<dbReference type="Proteomes" id="UP000664357">
    <property type="component" value="Unassembled WGS sequence"/>
</dbReference>
<feature type="domain" description="RecX third three-helical" evidence="8">
    <location>
        <begin position="213"/>
        <end position="255"/>
    </location>
</feature>
<evidence type="ECO:0000256" key="6">
    <source>
        <dbReference type="HAMAP-Rule" id="MF_01114"/>
    </source>
</evidence>
<evidence type="ECO:0000313" key="10">
    <source>
        <dbReference type="EMBL" id="MEO1772785.1"/>
    </source>
</evidence>
<dbReference type="PANTHER" id="PTHR33602">
    <property type="entry name" value="REGULATORY PROTEIN RECX FAMILY PROTEIN"/>
    <property type="match status" value="1"/>
</dbReference>
<evidence type="ECO:0000256" key="4">
    <source>
        <dbReference type="ARBA" id="ARBA00018111"/>
    </source>
</evidence>
<evidence type="ECO:0000256" key="5">
    <source>
        <dbReference type="ARBA" id="ARBA00022490"/>
    </source>
</evidence>
<dbReference type="EMBL" id="JAFREL020000006">
    <property type="protein sequence ID" value="MEO1772785.1"/>
    <property type="molecule type" value="Genomic_DNA"/>
</dbReference>
<keyword evidence="11" id="KW-1185">Reference proteome</keyword>
<accession>A0ABV0EVV6</accession>
<dbReference type="InterPro" id="IPR053924">
    <property type="entry name" value="RecX_HTH_2nd"/>
</dbReference>
<evidence type="ECO:0000256" key="1">
    <source>
        <dbReference type="ARBA" id="ARBA00003529"/>
    </source>
</evidence>
<evidence type="ECO:0000259" key="8">
    <source>
        <dbReference type="Pfam" id="PF21981"/>
    </source>
</evidence>
<dbReference type="HAMAP" id="MF_01114">
    <property type="entry name" value="RecX"/>
    <property type="match status" value="1"/>
</dbReference>
<evidence type="ECO:0000256" key="3">
    <source>
        <dbReference type="ARBA" id="ARBA00009695"/>
    </source>
</evidence>
<name>A0ABV0EVV6_9ENTE</name>
<dbReference type="InterPro" id="IPR003783">
    <property type="entry name" value="Regulatory_RecX"/>
</dbReference>
<comment type="caution">
    <text evidence="10">The sequence shown here is derived from an EMBL/GenBank/DDBJ whole genome shotgun (WGS) entry which is preliminary data.</text>
</comment>
<dbReference type="Gene3D" id="1.10.10.10">
    <property type="entry name" value="Winged helix-like DNA-binding domain superfamily/Winged helix DNA-binding domain"/>
    <property type="match status" value="4"/>
</dbReference>
<evidence type="ECO:0000259" key="9">
    <source>
        <dbReference type="Pfam" id="PF21982"/>
    </source>
</evidence>
<feature type="domain" description="RecX second three-helical" evidence="7">
    <location>
        <begin position="107"/>
        <end position="146"/>
    </location>
</feature>
<organism evidence="10 11">
    <name type="scientific">Candidatus Enterococcus ferrettii</name>
    <dbReference type="NCBI Taxonomy" id="2815324"/>
    <lineage>
        <taxon>Bacteria</taxon>
        <taxon>Bacillati</taxon>
        <taxon>Bacillota</taxon>
        <taxon>Bacilli</taxon>
        <taxon>Lactobacillales</taxon>
        <taxon>Enterococcaceae</taxon>
        <taxon>Enterococcus</taxon>
    </lineage>
</organism>
<comment type="subcellular location">
    <subcellularLocation>
        <location evidence="2 6">Cytoplasm</location>
    </subcellularLocation>
</comment>
<comment type="similarity">
    <text evidence="3 6">Belongs to the RecX family.</text>
</comment>
<evidence type="ECO:0000259" key="7">
    <source>
        <dbReference type="Pfam" id="PF02631"/>
    </source>
</evidence>
<keyword evidence="5 6" id="KW-0963">Cytoplasm</keyword>
<feature type="domain" description="RecX first three-helical" evidence="9">
    <location>
        <begin position="63"/>
        <end position="100"/>
    </location>
</feature>
<feature type="domain" description="RecX third three-helical" evidence="8">
    <location>
        <begin position="154"/>
        <end position="201"/>
    </location>
</feature>
<sequence length="267" mass="31419">MIITISKVNKGRNAFYEVELSNGEVLRVSEDTLITYRLLKDREITEAEITEIKKTSNEDAGFQLALNYLSYQMRTEKEIYSYLKEKEIDFSDRKKIVARLREMNLLDDTTFGESFVRTQMRLGDKGPRVIRQKLKEKGLNDQDIEISLGLYEEEIQYEIALRAAEKAMRKFHDKSVRETQQKLQQTLMTKGFSSDTIKLAIDGLDFEEVQEQEEDALEIQGDKLWRRNQRFDRAKRKQKVKQSLYQKGFTLDAIDVFIAKKEEEDDE</sequence>
<dbReference type="InterPro" id="IPR036388">
    <property type="entry name" value="WH-like_DNA-bd_sf"/>
</dbReference>
<evidence type="ECO:0000256" key="2">
    <source>
        <dbReference type="ARBA" id="ARBA00004496"/>
    </source>
</evidence>
<dbReference type="InterPro" id="IPR053926">
    <property type="entry name" value="RecX_HTH_1st"/>
</dbReference>
<gene>
    <name evidence="6" type="primary">recX</name>
    <name evidence="10" type="ORF">JZO67_004768</name>
</gene>
<protein>
    <recommendedName>
        <fullName evidence="4 6">Regulatory protein RecX</fullName>
    </recommendedName>
</protein>
<dbReference type="InterPro" id="IPR053925">
    <property type="entry name" value="RecX_HTH_3rd"/>
</dbReference>
<comment type="function">
    <text evidence="1 6">Modulates RecA activity.</text>
</comment>